<gene>
    <name evidence="3" type="ORF">NGM29_04225</name>
</gene>
<dbReference type="InterPro" id="IPR040783">
    <property type="entry name" value="VLRF1"/>
</dbReference>
<reference evidence="3" key="1">
    <citation type="submission" date="2022-06" db="EMBL/GenBank/DDBJ databases">
        <title>Diverse halophilic archaea isolated from saline environments.</title>
        <authorList>
            <person name="Cui H.-L."/>
        </authorList>
    </citation>
    <scope>NUCLEOTIDE SEQUENCE</scope>
    <source>
        <strain evidence="3">WLHS1</strain>
    </source>
</reference>
<evidence type="ECO:0000259" key="2">
    <source>
        <dbReference type="Pfam" id="PF18859"/>
    </source>
</evidence>
<sequence>MIDELLGRATLKDRIADLEEENERLRRRYEAESDRRSKAVTARQTAEREQNQLEDRIAQLEGELERLWADQADADGGDGIDPRRRDYIRGAELSSVLERLESFRTGPEGALTAVVPADDGLDSAPDALTEVLDERIALLETLDPAVVCVDDAELVAVALSPPVNPRNAELDARRSSDGTAAGPHLEWDDRFRFDRSWFLPHGRFTLALVRADLFSLGVYDGDDRLDYRGFESDVKGSHSKGGFSQGRFERIRDGQIADHLERCREAIADRRDGPLYLVGQDEVVSRLVEHGLEPTATATVDATGKPKAALEDAFRSFFTTELVVL</sequence>
<dbReference type="EMBL" id="CP100355">
    <property type="protein sequence ID" value="UTF54491.1"/>
    <property type="molecule type" value="Genomic_DNA"/>
</dbReference>
<proteinExistence type="predicted"/>
<dbReference type="AlphaFoldDB" id="A0A9E7SWX8"/>
<dbReference type="Pfam" id="PF18859">
    <property type="entry name" value="acVLRF1"/>
    <property type="match status" value="1"/>
</dbReference>
<dbReference type="Proteomes" id="UP001056855">
    <property type="component" value="Chromosome"/>
</dbReference>
<dbReference type="InterPro" id="IPR042226">
    <property type="entry name" value="eFR1_2_sf"/>
</dbReference>
<evidence type="ECO:0000313" key="3">
    <source>
        <dbReference type="EMBL" id="UTF54491.1"/>
    </source>
</evidence>
<evidence type="ECO:0000313" key="4">
    <source>
        <dbReference type="Proteomes" id="UP001056855"/>
    </source>
</evidence>
<organism evidence="3 4">
    <name type="scientific">Natronosalvus rutilus</name>
    <dbReference type="NCBI Taxonomy" id="2953753"/>
    <lineage>
        <taxon>Archaea</taxon>
        <taxon>Methanobacteriati</taxon>
        <taxon>Methanobacteriota</taxon>
        <taxon>Stenosarchaea group</taxon>
        <taxon>Halobacteria</taxon>
        <taxon>Halobacteriales</taxon>
        <taxon>Natrialbaceae</taxon>
        <taxon>Natronosalvus</taxon>
    </lineage>
</organism>
<evidence type="ECO:0000256" key="1">
    <source>
        <dbReference type="SAM" id="MobiDB-lite"/>
    </source>
</evidence>
<name>A0A9E7SWX8_9EURY</name>
<dbReference type="SUPFAM" id="SSF53137">
    <property type="entry name" value="Translational machinery components"/>
    <property type="match status" value="1"/>
</dbReference>
<accession>A0A9E7SWX8</accession>
<dbReference type="RefSeq" id="WP_254159158.1">
    <property type="nucleotide sequence ID" value="NZ_CP100355.1"/>
</dbReference>
<feature type="region of interest" description="Disordered" evidence="1">
    <location>
        <begin position="30"/>
        <end position="51"/>
    </location>
</feature>
<dbReference type="KEGG" id="sawl:NGM29_04225"/>
<dbReference type="GeneID" id="73289225"/>
<dbReference type="Gene3D" id="3.30.420.60">
    <property type="entry name" value="eRF1 domain 2"/>
    <property type="match status" value="1"/>
</dbReference>
<keyword evidence="4" id="KW-1185">Reference proteome</keyword>
<protein>
    <recommendedName>
        <fullName evidence="2">Actinobacteria/chloroflexi VLRF1 release factor domain-containing protein</fullName>
    </recommendedName>
</protein>
<feature type="domain" description="Actinobacteria/chloroflexi VLRF1 release factor" evidence="2">
    <location>
        <begin position="203"/>
        <end position="322"/>
    </location>
</feature>